<evidence type="ECO:0000313" key="4">
    <source>
        <dbReference type="Proteomes" id="UP001274896"/>
    </source>
</evidence>
<dbReference type="InterPro" id="IPR032567">
    <property type="entry name" value="RTL1-rel"/>
</dbReference>
<accession>A0AAE0QR24</accession>
<gene>
    <name evidence="3" type="ORF">QTP70_027734</name>
</gene>
<reference evidence="3" key="1">
    <citation type="submission" date="2023-06" db="EMBL/GenBank/DDBJ databases">
        <title>Male Hemibagrus guttatus genome.</title>
        <authorList>
            <person name="Bian C."/>
        </authorList>
    </citation>
    <scope>NUCLEOTIDE SEQUENCE</scope>
    <source>
        <strain evidence="3">Male_cb2023</strain>
        <tissue evidence="3">Muscle</tissue>
    </source>
</reference>
<dbReference type="SUPFAM" id="SSF56672">
    <property type="entry name" value="DNA/RNA polymerases"/>
    <property type="match status" value="1"/>
</dbReference>
<dbReference type="PANTHER" id="PTHR15503:SF22">
    <property type="entry name" value="TRANSPOSON TY3-I GAG POLYPROTEIN"/>
    <property type="match status" value="1"/>
</dbReference>
<keyword evidence="1" id="KW-0862">Zinc</keyword>
<name>A0AAE0QR24_9TELE</name>
<dbReference type="GO" id="GO:0008270">
    <property type="term" value="F:zinc ion binding"/>
    <property type="evidence" value="ECO:0007669"/>
    <property type="project" value="UniProtKB-KW"/>
</dbReference>
<dbReference type="PROSITE" id="PS50158">
    <property type="entry name" value="ZF_CCHC"/>
    <property type="match status" value="1"/>
</dbReference>
<dbReference type="Proteomes" id="UP001274896">
    <property type="component" value="Unassembled WGS sequence"/>
</dbReference>
<dbReference type="InterPro" id="IPR036875">
    <property type="entry name" value="Znf_CCHC_sf"/>
</dbReference>
<dbReference type="PANTHER" id="PTHR15503">
    <property type="entry name" value="LDOC1 RELATED"/>
    <property type="match status" value="1"/>
</dbReference>
<dbReference type="SMART" id="SM00343">
    <property type="entry name" value="ZnF_C2HC"/>
    <property type="match status" value="1"/>
</dbReference>
<dbReference type="GO" id="GO:0003676">
    <property type="term" value="F:nucleic acid binding"/>
    <property type="evidence" value="ECO:0007669"/>
    <property type="project" value="InterPro"/>
</dbReference>
<comment type="caution">
    <text evidence="3">The sequence shown here is derived from an EMBL/GenBank/DDBJ whole genome shotgun (WGS) entry which is preliminary data.</text>
</comment>
<organism evidence="3 4">
    <name type="scientific">Hemibagrus guttatus</name>
    <dbReference type="NCBI Taxonomy" id="175788"/>
    <lineage>
        <taxon>Eukaryota</taxon>
        <taxon>Metazoa</taxon>
        <taxon>Chordata</taxon>
        <taxon>Craniata</taxon>
        <taxon>Vertebrata</taxon>
        <taxon>Euteleostomi</taxon>
        <taxon>Actinopterygii</taxon>
        <taxon>Neopterygii</taxon>
        <taxon>Teleostei</taxon>
        <taxon>Ostariophysi</taxon>
        <taxon>Siluriformes</taxon>
        <taxon>Bagridae</taxon>
        <taxon>Hemibagrus</taxon>
    </lineage>
</organism>
<dbReference type="InterPro" id="IPR043502">
    <property type="entry name" value="DNA/RNA_pol_sf"/>
</dbReference>
<dbReference type="Gene3D" id="4.10.60.10">
    <property type="entry name" value="Zinc finger, CCHC-type"/>
    <property type="match status" value="1"/>
</dbReference>
<dbReference type="InterPro" id="IPR005162">
    <property type="entry name" value="Retrotrans_gag_dom"/>
</dbReference>
<evidence type="ECO:0000313" key="3">
    <source>
        <dbReference type="EMBL" id="KAK3529299.1"/>
    </source>
</evidence>
<feature type="domain" description="CCHC-type" evidence="2">
    <location>
        <begin position="197"/>
        <end position="212"/>
    </location>
</feature>
<dbReference type="Pfam" id="PF00098">
    <property type="entry name" value="zf-CCHC"/>
    <property type="match status" value="1"/>
</dbReference>
<dbReference type="CDD" id="cd00303">
    <property type="entry name" value="retropepsin_like"/>
    <property type="match status" value="1"/>
</dbReference>
<dbReference type="SUPFAM" id="SSF57756">
    <property type="entry name" value="Retrovirus zinc finger-like domains"/>
    <property type="match status" value="1"/>
</dbReference>
<keyword evidence="4" id="KW-1185">Reference proteome</keyword>
<evidence type="ECO:0000256" key="1">
    <source>
        <dbReference type="PROSITE-ProRule" id="PRU00047"/>
    </source>
</evidence>
<dbReference type="InterPro" id="IPR043128">
    <property type="entry name" value="Rev_trsase/Diguanyl_cyclase"/>
</dbReference>
<proteinExistence type="predicted"/>
<dbReference type="AlphaFoldDB" id="A0AAE0QR24"/>
<protein>
    <recommendedName>
        <fullName evidence="2">CCHC-type domain-containing protein</fullName>
    </recommendedName>
</protein>
<sequence>MEILKKDFRNLVEKNTLPTMDPAELRDIIVWQGALIRSYQEQLESLQDQLRSASLAEPRDLPAARGGKDISVQLMELRQGSDTAADYAIRFRTLAAQSGWNDASLWAVFRAGLKPELQEELACRTEDTTLSQFVATAIRLDNLLRQHQAGPSRFSSACPRNRPNYSSFREEVPEPMQLGRSRLAEPAQQQRSRMRLCYNCGASGHLSPRCPERPSSAQVGGGSWFFSLLVPVSLCVSNRGVSVSALIDSGMAVNLIDGALVERLGIPTFPCLPPLRITAIDSRPIGELVCWSRACKEKCLRDQVPRPCRIFCVRESPLTISAHPPQEYAEFREVFSEERTARLPAHQPWDCAIDLLPNASPPRGRVYPLSLPESKAMEEYIETALAAGHIRPSTSPAAAGFFFVGKKDGGLRPCIDYRGLNAITVPYPYPLPLVPAALEQLRGARIFTKLDLRSAYNLV</sequence>
<dbReference type="InterPro" id="IPR001878">
    <property type="entry name" value="Znf_CCHC"/>
</dbReference>
<dbReference type="EMBL" id="JAUCMX010000012">
    <property type="protein sequence ID" value="KAK3529299.1"/>
    <property type="molecule type" value="Genomic_DNA"/>
</dbReference>
<dbReference type="Gene3D" id="3.10.10.10">
    <property type="entry name" value="HIV Type 1 Reverse Transcriptase, subunit A, domain 1"/>
    <property type="match status" value="1"/>
</dbReference>
<keyword evidence="1" id="KW-0863">Zinc-finger</keyword>
<keyword evidence="1" id="KW-0479">Metal-binding</keyword>
<evidence type="ECO:0000259" key="2">
    <source>
        <dbReference type="PROSITE" id="PS50158"/>
    </source>
</evidence>
<dbReference type="Gene3D" id="3.30.70.270">
    <property type="match status" value="1"/>
</dbReference>
<dbReference type="Pfam" id="PF03732">
    <property type="entry name" value="Retrotrans_gag"/>
    <property type="match status" value="1"/>
</dbReference>